<dbReference type="AlphaFoldDB" id="A0A087TVI3"/>
<evidence type="ECO:0000256" key="4">
    <source>
        <dbReference type="ARBA" id="ARBA00022927"/>
    </source>
</evidence>
<dbReference type="InterPro" id="IPR013244">
    <property type="entry name" value="Sec39_domain"/>
</dbReference>
<dbReference type="Pfam" id="PF22913">
    <property type="entry name" value="NBAS_11th"/>
    <property type="match status" value="1"/>
</dbReference>
<dbReference type="Pfam" id="PF08314">
    <property type="entry name" value="Sec39"/>
    <property type="match status" value="1"/>
</dbReference>
<dbReference type="PANTHER" id="PTHR15922">
    <property type="entry name" value="NEUROBLASTOMA-AMPLIFIED SEQUENCE"/>
    <property type="match status" value="1"/>
</dbReference>
<keyword evidence="2" id="KW-0813">Transport</keyword>
<sequence>MASHRFPVLSDDEWIGLLSDVLEMQQLLFKCVSQEDCYEIVLQSLLCCGKCEGITLAGKMMECNNKQRREKLYIGPQSFKLPYAKSVQLVLAASREYFNSSANASDPCMALARMCLNLIEDVPARIEEELDLISAISLLQEFNVNALPLQVRLCENRLALVQEVLQKKDKNYKKSAKIMKLAYLLRAGSTDKHEREGKVLTLIGERAFQCKDYKECLSACKQLMAGVHKEGWMICYALGECNEFDDIPSRSDLLSFSLVYCSDDLMETILKSRTELQLQVLQGRVKYLMGDDVIHLPSSMSENFLSDEMETDINGMNPLWHTGEKTFQILQNTTRTTKTVFKSVKTAQFWKDAVNWIQPLALTWEEKAANVVEDNNKNLSKQGICAFYDGLVENAHLSALEANYQRFARPDLSQSQEITLCITRAALLEDSLKFETAASSLEASVLLDLAKACLSEDIVLSLCILLCLKKPEDAEMLFKKLPSVPLALQFASLYYALRIYRCMGLTPFAGDNTLETDPAAIIRKVLDMKNSKTASEVNKKSWDLLEKYNKLLYDFIQAEILHSIGGGVDATRFTKDDVYKKDTILGISMTLDDNVFHTAVSLAHHYSIPLWDLYMTHLEYLFSEISVSASVITERIQKLKLKEKLLEQMKSFEFRLRNCVYPNIDGRDHDKLHLYFSLLEDCGDYEDDMKLKSSLHKKLLNKLRGAMKGIDYKMVMSPESSSMYLASIINESNVHVFAKVASSIPKEVGVFYEPGNMYCLWVQKYFFEGKSQNTKIPVTKTDWIHRYESCTDMLQKLGPSDVLQWVDRIIFSPESLENMSIDCRSDIVKRILKFYRMKSSRHKGDFDLSSQWSDTAVILNQYHQHLQRLDDETLVQLRESYDPKIKDYCKAFDLTKSSTEKLKDLLVRIVLEGPDLQLLKTFLSCCPSDISWEPADAYIKAINVILLQLKQPQNILYSCFKTITPVHNLEAILEDISKEKEELMIEDLAVEILNEFCQDADILVSTRLSILQLLEKTHCLSPEYGDLLLLYRTQAVVTSLWPNLEVSKEEVKDEFQRKILFDTLLSMCRTVNHFIALAKLLNHWPAFSKHEDWACTDEPWAKLLCGLIALSNKDALNAAVSILEKASVFPSFNEKCSQEVFKKIQENGCLLYTMKYALKTDYKTLHDAALNILKDNPKITCDDYDDELLDLILKHNLISRITSSGLYKPVIEFLLHCQDDSNIQG</sequence>
<dbReference type="Proteomes" id="UP000054359">
    <property type="component" value="Unassembled WGS sequence"/>
</dbReference>
<keyword evidence="8" id="KW-1185">Reference proteome</keyword>
<evidence type="ECO:0000256" key="2">
    <source>
        <dbReference type="ARBA" id="ARBA00022448"/>
    </source>
</evidence>
<keyword evidence="3" id="KW-0256">Endoplasmic reticulum</keyword>
<dbReference type="OrthoDB" id="6433708at2759"/>
<dbReference type="GO" id="GO:0000149">
    <property type="term" value="F:SNARE binding"/>
    <property type="evidence" value="ECO:0007669"/>
    <property type="project" value="TreeGrafter"/>
</dbReference>
<dbReference type="InterPro" id="IPR054751">
    <property type="entry name" value="NBAS_C"/>
</dbReference>
<feature type="domain" description="NBAS subunit of NRZ tethering complex C-terminal" evidence="6">
    <location>
        <begin position="897"/>
        <end position="1020"/>
    </location>
</feature>
<feature type="non-terminal residue" evidence="7">
    <location>
        <position position="1225"/>
    </location>
</feature>
<dbReference type="OMA" id="TNIHCQE"/>
<dbReference type="GO" id="GO:0070939">
    <property type="term" value="C:Dsl1/NZR complex"/>
    <property type="evidence" value="ECO:0007669"/>
    <property type="project" value="TreeGrafter"/>
</dbReference>
<dbReference type="EMBL" id="KK116934">
    <property type="protein sequence ID" value="KFM69122.1"/>
    <property type="molecule type" value="Genomic_DNA"/>
</dbReference>
<reference evidence="7 8" key="1">
    <citation type="submission" date="2013-11" db="EMBL/GenBank/DDBJ databases">
        <title>Genome sequencing of Stegodyphus mimosarum.</title>
        <authorList>
            <person name="Bechsgaard J."/>
        </authorList>
    </citation>
    <scope>NUCLEOTIDE SEQUENCE [LARGE SCALE GENOMIC DNA]</scope>
</reference>
<dbReference type="STRING" id="407821.A0A087TVI3"/>
<keyword evidence="4" id="KW-0653">Protein transport</keyword>
<accession>A0A087TVI3</accession>
<evidence type="ECO:0000256" key="1">
    <source>
        <dbReference type="ARBA" id="ARBA00004240"/>
    </source>
</evidence>
<dbReference type="PANTHER" id="PTHR15922:SF2">
    <property type="entry name" value="NBAS SUBUNIT OF NRZ TETHERING COMPLEX"/>
    <property type="match status" value="1"/>
</dbReference>
<feature type="domain" description="Sec39" evidence="5">
    <location>
        <begin position="25"/>
        <end position="281"/>
    </location>
</feature>
<evidence type="ECO:0000313" key="7">
    <source>
        <dbReference type="EMBL" id="KFM69122.1"/>
    </source>
</evidence>
<evidence type="ECO:0000259" key="5">
    <source>
        <dbReference type="Pfam" id="PF08314"/>
    </source>
</evidence>
<evidence type="ECO:0000256" key="3">
    <source>
        <dbReference type="ARBA" id="ARBA00022824"/>
    </source>
</evidence>
<dbReference type="GO" id="GO:0006890">
    <property type="term" value="P:retrograde vesicle-mediated transport, Golgi to endoplasmic reticulum"/>
    <property type="evidence" value="ECO:0007669"/>
    <property type="project" value="InterPro"/>
</dbReference>
<dbReference type="GO" id="GO:0015031">
    <property type="term" value="P:protein transport"/>
    <property type="evidence" value="ECO:0007669"/>
    <property type="project" value="UniProtKB-KW"/>
</dbReference>
<protein>
    <submittedName>
        <fullName evidence="7">Neuroblastoma-amplified sequence</fullName>
    </submittedName>
</protein>
<comment type="subcellular location">
    <subcellularLocation>
        <location evidence="1">Endoplasmic reticulum</location>
    </subcellularLocation>
</comment>
<proteinExistence type="predicted"/>
<evidence type="ECO:0000259" key="6">
    <source>
        <dbReference type="Pfam" id="PF22913"/>
    </source>
</evidence>
<gene>
    <name evidence="7" type="ORF">X975_05595</name>
</gene>
<evidence type="ECO:0000313" key="8">
    <source>
        <dbReference type="Proteomes" id="UP000054359"/>
    </source>
</evidence>
<name>A0A087TVI3_STEMI</name>
<organism evidence="7 8">
    <name type="scientific">Stegodyphus mimosarum</name>
    <name type="common">African social velvet spider</name>
    <dbReference type="NCBI Taxonomy" id="407821"/>
    <lineage>
        <taxon>Eukaryota</taxon>
        <taxon>Metazoa</taxon>
        <taxon>Ecdysozoa</taxon>
        <taxon>Arthropoda</taxon>
        <taxon>Chelicerata</taxon>
        <taxon>Arachnida</taxon>
        <taxon>Araneae</taxon>
        <taxon>Araneomorphae</taxon>
        <taxon>Entelegynae</taxon>
        <taxon>Eresoidea</taxon>
        <taxon>Eresidae</taxon>
        <taxon>Stegodyphus</taxon>
    </lineage>
</organism>